<evidence type="ECO:0000256" key="2">
    <source>
        <dbReference type="ARBA" id="ARBA00022598"/>
    </source>
</evidence>
<keyword evidence="2" id="KW-0436">Ligase</keyword>
<accession>A0AAX4EXB9</accession>
<dbReference type="FunFam" id="2.30.38.10:FF:000003">
    <property type="entry name" value="Vibriobactin-specific 2,3-dihydroxybenzoate-AMP ligase"/>
    <property type="match status" value="1"/>
</dbReference>
<dbReference type="InterPro" id="IPR045851">
    <property type="entry name" value="AMP-bd_C_sf"/>
</dbReference>
<dbReference type="InterPro" id="IPR025110">
    <property type="entry name" value="AMP-bd_C"/>
</dbReference>
<dbReference type="PROSITE" id="PS00455">
    <property type="entry name" value="AMP_BINDING"/>
    <property type="match status" value="1"/>
</dbReference>
<gene>
    <name evidence="5" type="ORF">RXA29_19745</name>
</gene>
<comment type="pathway">
    <text evidence="1">Siderophore biosynthesis.</text>
</comment>
<dbReference type="EMBL" id="CP136339">
    <property type="protein sequence ID" value="WOA52085.1"/>
    <property type="molecule type" value="Genomic_DNA"/>
</dbReference>
<dbReference type="SUPFAM" id="SSF56801">
    <property type="entry name" value="Acetyl-CoA synthetase-like"/>
    <property type="match status" value="1"/>
</dbReference>
<reference evidence="5" key="1">
    <citation type="submission" date="2023-10" db="EMBL/GenBank/DDBJ databases">
        <title>Clonality and diversity in the soft rot Dickeya solani phytopathogen.</title>
        <authorList>
            <person name="Pedron J."/>
            <person name="Van Gijsegem F."/>
            <person name="Portier P."/>
            <person name="Taghouti G."/>
        </authorList>
    </citation>
    <scope>NUCLEOTIDE SEQUENCE</scope>
    <source>
        <strain evidence="5">CFBP5647</strain>
    </source>
</reference>
<dbReference type="InterPro" id="IPR020845">
    <property type="entry name" value="AMP-binding_CS"/>
</dbReference>
<organism evidence="5 6">
    <name type="scientific">Dickeya solani</name>
    <dbReference type="NCBI Taxonomy" id="1089444"/>
    <lineage>
        <taxon>Bacteria</taxon>
        <taxon>Pseudomonadati</taxon>
        <taxon>Pseudomonadota</taxon>
        <taxon>Gammaproteobacteria</taxon>
        <taxon>Enterobacterales</taxon>
        <taxon>Pectobacteriaceae</taxon>
        <taxon>Dickeya</taxon>
    </lineage>
</organism>
<feature type="domain" description="AMP-binding enzyme C-terminal" evidence="4">
    <location>
        <begin position="448"/>
        <end position="522"/>
    </location>
</feature>
<dbReference type="Gene3D" id="3.30.300.30">
    <property type="match status" value="1"/>
</dbReference>
<evidence type="ECO:0000259" key="3">
    <source>
        <dbReference type="Pfam" id="PF00501"/>
    </source>
</evidence>
<evidence type="ECO:0000259" key="4">
    <source>
        <dbReference type="Pfam" id="PF13193"/>
    </source>
</evidence>
<feature type="domain" description="AMP-dependent synthetase/ligase" evidence="3">
    <location>
        <begin position="44"/>
        <end position="397"/>
    </location>
</feature>
<dbReference type="Proteomes" id="UP001304423">
    <property type="component" value="Chromosome"/>
</dbReference>
<dbReference type="PANTHER" id="PTHR43767">
    <property type="entry name" value="LONG-CHAIN-FATTY-ACID--COA LIGASE"/>
    <property type="match status" value="1"/>
</dbReference>
<proteinExistence type="predicted"/>
<evidence type="ECO:0000313" key="5">
    <source>
        <dbReference type="EMBL" id="WOA52085.1"/>
    </source>
</evidence>
<protein>
    <submittedName>
        <fullName evidence="5">AMP-binding protein</fullName>
    </submittedName>
</protein>
<dbReference type="GO" id="GO:0016878">
    <property type="term" value="F:acid-thiol ligase activity"/>
    <property type="evidence" value="ECO:0007669"/>
    <property type="project" value="UniProtKB-ARBA"/>
</dbReference>
<dbReference type="Gene3D" id="3.40.50.12780">
    <property type="entry name" value="N-terminal domain of ligase-like"/>
    <property type="match status" value="1"/>
</dbReference>
<dbReference type="InterPro" id="IPR050237">
    <property type="entry name" value="ATP-dep_AMP-bd_enzyme"/>
</dbReference>
<dbReference type="PANTHER" id="PTHR43767:SF1">
    <property type="entry name" value="NONRIBOSOMAL PEPTIDE SYNTHASE PES1 (EUROFUNG)-RELATED"/>
    <property type="match status" value="1"/>
</dbReference>
<dbReference type="AlphaFoldDB" id="A0AAX4EXB9"/>
<evidence type="ECO:0000256" key="1">
    <source>
        <dbReference type="ARBA" id="ARBA00004924"/>
    </source>
</evidence>
<dbReference type="Pfam" id="PF13193">
    <property type="entry name" value="AMP-binding_C"/>
    <property type="match status" value="1"/>
</dbReference>
<evidence type="ECO:0000313" key="6">
    <source>
        <dbReference type="Proteomes" id="UP001304423"/>
    </source>
</evidence>
<name>A0AAX4EXB9_9GAMM</name>
<dbReference type="InterPro" id="IPR042099">
    <property type="entry name" value="ANL_N_sf"/>
</dbReference>
<dbReference type="RefSeq" id="WP_316392554.1">
    <property type="nucleotide sequence ID" value="NZ_CP136339.1"/>
</dbReference>
<dbReference type="Pfam" id="PF00501">
    <property type="entry name" value="AMP-binding"/>
    <property type="match status" value="1"/>
</dbReference>
<sequence>MSEPIAEPDHRILPEDMRWPTALAERYTQRGYWQPTTLGQLILQWREYGERTALIEPGHSWSYYQLINQACRFASELRQRGMRTGETAVIQLPNGADFVVAFFAVILNGAVPVLMLPAHRQREILHVVELAQAHWFLSDAEQTGIDEQSLRANAPDCHSLFSTAAQRFAASQTPAIDGLPPGDAPHHIALLLLSGGTTGLPKLIPRTHADYHYNFRASAALCHVQPDDRYLAVLSMAHNFPLACPGILGIFSRGGCMVVPTTVAAEDAFDAIRQHRVTLTALVPSLATLWLEAAEWEQPDLSSLRLVQVGGARLGPDAARKLLDQWGCQLQQVFGMAEGLLNYTRLDDSRELITTTQGRPLCDDDEIRVVDEQGHAVVSGQAGELLVRGPYTIRGYYRAPEHNRKAFAAEGFYRSGDRVRQLPGGELLVEGRTRDMINRHGESVAADEIEECLRAHPLVRDVTVLADSVGEQQEAIHAVVIAYTPFTLAEMRAFLEQQQVASFKWPDRLTLIDAFPLTPIGKINKHALAARLAV</sequence>
<dbReference type="InterPro" id="IPR000873">
    <property type="entry name" value="AMP-dep_synth/lig_dom"/>
</dbReference>